<dbReference type="Gene3D" id="3.30.700.10">
    <property type="entry name" value="Glycoprotein, Type 4 Pilin"/>
    <property type="match status" value="1"/>
</dbReference>
<proteinExistence type="inferred from homology"/>
<dbReference type="SUPFAM" id="SSF54523">
    <property type="entry name" value="Pili subunits"/>
    <property type="match status" value="1"/>
</dbReference>
<keyword evidence="4" id="KW-0472">Membrane</keyword>
<dbReference type="RefSeq" id="WP_139980658.1">
    <property type="nucleotide sequence ID" value="NZ_CP041046.1"/>
</dbReference>
<dbReference type="InterPro" id="IPR045584">
    <property type="entry name" value="Pilin-like"/>
</dbReference>
<evidence type="ECO:0000256" key="1">
    <source>
        <dbReference type="ARBA" id="ARBA00005233"/>
    </source>
</evidence>
<sequence>MRSPHRRGTAGFTLIELMIVVAIIAILAAIAIPQYKDYLIRSQASEGLMTAEGAKAAIWEFRHNTGYFPKSNQSAGLPGGASISGKYVSSVAIQGNGTVLIAYDNADANAILRPKTLTLSPIDGAGSIGWTCSSTLDNRYLPTVCRK</sequence>
<dbReference type="PROSITE" id="PS00409">
    <property type="entry name" value="PROKAR_NTER_METHYL"/>
    <property type="match status" value="1"/>
</dbReference>
<evidence type="ECO:0000313" key="5">
    <source>
        <dbReference type="EMBL" id="QDE38794.1"/>
    </source>
</evidence>
<dbReference type="InterPro" id="IPR012902">
    <property type="entry name" value="N_methyl_site"/>
</dbReference>
<evidence type="ECO:0000313" key="6">
    <source>
        <dbReference type="Proteomes" id="UP000316093"/>
    </source>
</evidence>
<comment type="similarity">
    <text evidence="1 3">Belongs to the N-Me-Phe pilin family.</text>
</comment>
<feature type="transmembrane region" description="Helical" evidence="4">
    <location>
        <begin position="12"/>
        <end position="32"/>
    </location>
</feature>
<gene>
    <name evidence="5" type="ORF">FIV34_06055</name>
</gene>
<name>A0A4Y5Z127_9GAMM</name>
<dbReference type="AlphaFoldDB" id="A0A4Y5Z127"/>
<dbReference type="InterPro" id="IPR001082">
    <property type="entry name" value="Pilin"/>
</dbReference>
<organism evidence="5 6">
    <name type="scientific">Luteibacter pinisoli</name>
    <dbReference type="NCBI Taxonomy" id="2589080"/>
    <lineage>
        <taxon>Bacteria</taxon>
        <taxon>Pseudomonadati</taxon>
        <taxon>Pseudomonadota</taxon>
        <taxon>Gammaproteobacteria</taxon>
        <taxon>Lysobacterales</taxon>
        <taxon>Rhodanobacteraceae</taxon>
        <taxon>Luteibacter</taxon>
    </lineage>
</organism>
<evidence type="ECO:0000256" key="2">
    <source>
        <dbReference type="ARBA" id="ARBA00022481"/>
    </source>
</evidence>
<keyword evidence="4" id="KW-0812">Transmembrane</keyword>
<dbReference type="PANTHER" id="PTHR30093">
    <property type="entry name" value="GENERAL SECRETION PATHWAY PROTEIN G"/>
    <property type="match status" value="1"/>
</dbReference>
<protein>
    <submittedName>
        <fullName evidence="5">Prepilin-type N-terminal cleavage/methylation domain-containing protein</fullName>
    </submittedName>
</protein>
<dbReference type="Proteomes" id="UP000316093">
    <property type="component" value="Chromosome"/>
</dbReference>
<reference evidence="5 6" key="1">
    <citation type="submission" date="2019-06" db="EMBL/GenBank/DDBJ databases">
        <title>A complete genome sequence for Luteibacter pinisoli MAH-14.</title>
        <authorList>
            <person name="Baltrus D.A."/>
        </authorList>
    </citation>
    <scope>NUCLEOTIDE SEQUENCE [LARGE SCALE GENOMIC DNA]</scope>
    <source>
        <strain evidence="5 6">MAH-14</strain>
    </source>
</reference>
<dbReference type="NCBIfam" id="TIGR02532">
    <property type="entry name" value="IV_pilin_GFxxxE"/>
    <property type="match status" value="1"/>
</dbReference>
<dbReference type="KEGG" id="lpy:FIV34_06055"/>
<dbReference type="Pfam" id="PF07963">
    <property type="entry name" value="N_methyl"/>
    <property type="match status" value="1"/>
</dbReference>
<dbReference type="GO" id="GO:0043107">
    <property type="term" value="P:type IV pilus-dependent motility"/>
    <property type="evidence" value="ECO:0007669"/>
    <property type="project" value="TreeGrafter"/>
</dbReference>
<dbReference type="PANTHER" id="PTHR30093:SF34">
    <property type="entry name" value="PREPILIN PEPTIDASE-DEPENDENT PROTEIN D"/>
    <property type="match status" value="1"/>
</dbReference>
<dbReference type="OrthoDB" id="5767514at2"/>
<dbReference type="EMBL" id="CP041046">
    <property type="protein sequence ID" value="QDE38794.1"/>
    <property type="molecule type" value="Genomic_DNA"/>
</dbReference>
<dbReference type="GO" id="GO:0044096">
    <property type="term" value="C:type IV pilus"/>
    <property type="evidence" value="ECO:0007669"/>
    <property type="project" value="TreeGrafter"/>
</dbReference>
<accession>A0A4Y5Z127</accession>
<evidence type="ECO:0000256" key="3">
    <source>
        <dbReference type="RuleBase" id="RU000389"/>
    </source>
</evidence>
<dbReference type="Pfam" id="PF00114">
    <property type="entry name" value="Pilin"/>
    <property type="match status" value="1"/>
</dbReference>
<keyword evidence="3" id="KW-0281">Fimbrium</keyword>
<keyword evidence="4" id="KW-1133">Transmembrane helix</keyword>
<dbReference type="GO" id="GO:0007155">
    <property type="term" value="P:cell adhesion"/>
    <property type="evidence" value="ECO:0007669"/>
    <property type="project" value="InterPro"/>
</dbReference>
<keyword evidence="6" id="KW-1185">Reference proteome</keyword>
<evidence type="ECO:0000256" key="4">
    <source>
        <dbReference type="SAM" id="Phobius"/>
    </source>
</evidence>
<keyword evidence="2" id="KW-0488">Methylation</keyword>